<accession>A0A2A2WRX9</accession>
<dbReference type="Pfam" id="PF07287">
    <property type="entry name" value="AtuA"/>
    <property type="match status" value="1"/>
</dbReference>
<evidence type="ECO:0000313" key="3">
    <source>
        <dbReference type="Proteomes" id="UP000218810"/>
    </source>
</evidence>
<proteinExistence type="predicted"/>
<dbReference type="RefSeq" id="WP_095717608.1">
    <property type="nucleotide sequence ID" value="NZ_NTGA01000011.1"/>
</dbReference>
<evidence type="ECO:0000259" key="1">
    <source>
        <dbReference type="Pfam" id="PF07287"/>
    </source>
</evidence>
<feature type="domain" description="Acyclic terpene utilisation N-terminal" evidence="1">
    <location>
        <begin position="8"/>
        <end position="297"/>
    </location>
</feature>
<dbReference type="PANTHER" id="PTHR47585:SF1">
    <property type="entry name" value="DUF1446 DOMAIN-CONTAINING PROTEIN"/>
    <property type="match status" value="1"/>
</dbReference>
<dbReference type="PANTHER" id="PTHR47585">
    <property type="match status" value="1"/>
</dbReference>
<name>A0A2A2WRX9_9ACTN</name>
<keyword evidence="3" id="KW-1185">Reference proteome</keyword>
<dbReference type="EMBL" id="NTGA01000011">
    <property type="protein sequence ID" value="PAY23989.1"/>
    <property type="molecule type" value="Genomic_DNA"/>
</dbReference>
<dbReference type="AlphaFoldDB" id="A0A2A2WRX9"/>
<gene>
    <name evidence="2" type="ORF">CEY15_05385</name>
</gene>
<reference evidence="3" key="1">
    <citation type="submission" date="2017-09" db="EMBL/GenBank/DDBJ databases">
        <authorList>
            <person name="Zhang Y."/>
            <person name="Huang X."/>
            <person name="Liu J."/>
            <person name="Lu L."/>
            <person name="Peng K."/>
        </authorList>
    </citation>
    <scope>NUCLEOTIDE SEQUENCE [LARGE SCALE GENOMIC DNA]</scope>
    <source>
        <strain evidence="3">S-XJ-1</strain>
    </source>
</reference>
<dbReference type="InterPro" id="IPR010839">
    <property type="entry name" value="AtuA_N"/>
</dbReference>
<evidence type="ECO:0000313" key="2">
    <source>
        <dbReference type="EMBL" id="PAY23989.1"/>
    </source>
</evidence>
<organism evidence="2 3">
    <name type="scientific">Dietzia natronolimnaea</name>
    <dbReference type="NCBI Taxonomy" id="161920"/>
    <lineage>
        <taxon>Bacteria</taxon>
        <taxon>Bacillati</taxon>
        <taxon>Actinomycetota</taxon>
        <taxon>Actinomycetes</taxon>
        <taxon>Mycobacteriales</taxon>
        <taxon>Dietziaceae</taxon>
        <taxon>Dietzia</taxon>
    </lineage>
</organism>
<protein>
    <recommendedName>
        <fullName evidence="1">Acyclic terpene utilisation N-terminal domain-containing protein</fullName>
    </recommendedName>
</protein>
<dbReference type="OrthoDB" id="4771463at2"/>
<sequence>MTTTQSPLRIGNVSASRGDRATATAEFLDAATLDVLALDMLSDEAVLELAGQRVAGGPGYERAAVVQIGECLGRLGTGGVRIVTNAGALDPEGLATELRELARSRGLDLPVAWVDPGDVTDRAAALGLGEVDVATVRHGAFGIARALAAGAVVVVTGRVSREALVTGAAAAHHGWTPSALDALAGSVAVGHVLSGGPGATGVVDSSTDVTRTTDPVTGGYPIAEIADDGCAVVTRHPSAFGSVTVGTVTDQLLDGVAGARYAAPDVVLRLDSLRLAQEGADRVRISGARGEPAPPVVAAVGMSRGDGEGARPSRVARPVAQEDAGHSVVLPDGTRVAVPVPGETADIGPGELPTPWTPGTVPGGRPVAAALGSVASVRRGVVGRGVNIAVWTWDDAAFAWLAGELTDERFRELVPGLEGMELRRYLLPNLRAVNVVARPPRGEVLRPGLGSDLAAASLEIPGELLEVGP</sequence>
<comment type="caution">
    <text evidence="2">The sequence shown here is derived from an EMBL/GenBank/DDBJ whole genome shotgun (WGS) entry which is preliminary data.</text>
</comment>
<dbReference type="Proteomes" id="UP000218810">
    <property type="component" value="Unassembled WGS sequence"/>
</dbReference>